<reference evidence="3 4" key="1">
    <citation type="submission" date="2019-09" db="EMBL/GenBank/DDBJ databases">
        <authorList>
            <person name="Liu P."/>
        </authorList>
    </citation>
    <scope>NUCLEOTIDE SEQUENCE [LARGE SCALE GENOMIC DNA]</scope>
    <source>
        <strain evidence="3 4">TRM68085</strain>
    </source>
</reference>
<dbReference type="EMBL" id="VYUA01000062">
    <property type="protein sequence ID" value="KAB2588033.1"/>
    <property type="molecule type" value="Genomic_DNA"/>
</dbReference>
<gene>
    <name evidence="3" type="ORF">F5983_34620</name>
</gene>
<dbReference type="AlphaFoldDB" id="A0A5N5EDG7"/>
<sequence length="134" mass="15413">MRQDWEPEDLIEVWTLLEDDMKKVRNKSGATRLGFALLLKFFEVEARFPESAKEMPGAAVEYVAQQVKVPAGAWVDYDWQGDRIKRRWRGAVTTTSSRRPRDRSGGWWARRSRTSRPSSAAAGWSGSRTRRARA</sequence>
<evidence type="ECO:0000313" key="4">
    <source>
        <dbReference type="Proteomes" id="UP000326907"/>
    </source>
</evidence>
<name>A0A5N5EDG7_9ACTN</name>
<feature type="domain" description="DUF4158" evidence="2">
    <location>
        <begin position="4"/>
        <end position="105"/>
    </location>
</feature>
<dbReference type="InterPro" id="IPR025296">
    <property type="entry name" value="DUF4158"/>
</dbReference>
<evidence type="ECO:0000313" key="3">
    <source>
        <dbReference type="EMBL" id="KAB2588033.1"/>
    </source>
</evidence>
<evidence type="ECO:0000256" key="1">
    <source>
        <dbReference type="SAM" id="MobiDB-lite"/>
    </source>
</evidence>
<evidence type="ECO:0000259" key="2">
    <source>
        <dbReference type="Pfam" id="PF13700"/>
    </source>
</evidence>
<dbReference type="Pfam" id="PF13700">
    <property type="entry name" value="DUF4158"/>
    <property type="match status" value="1"/>
</dbReference>
<protein>
    <submittedName>
        <fullName evidence="3">DUF4158 domain-containing protein</fullName>
    </submittedName>
</protein>
<comment type="caution">
    <text evidence="3">The sequence shown here is derived from an EMBL/GenBank/DDBJ whole genome shotgun (WGS) entry which is preliminary data.</text>
</comment>
<proteinExistence type="predicted"/>
<accession>A0A5N5EDG7</accession>
<dbReference type="Proteomes" id="UP000326907">
    <property type="component" value="Unassembled WGS sequence"/>
</dbReference>
<organism evidence="3 4">
    <name type="scientific">Streptomyces arboris</name>
    <dbReference type="NCBI Taxonomy" id="2600619"/>
    <lineage>
        <taxon>Bacteria</taxon>
        <taxon>Bacillati</taxon>
        <taxon>Actinomycetota</taxon>
        <taxon>Actinomycetes</taxon>
        <taxon>Kitasatosporales</taxon>
        <taxon>Streptomycetaceae</taxon>
        <taxon>Streptomyces</taxon>
    </lineage>
</organism>
<feature type="region of interest" description="Disordered" evidence="1">
    <location>
        <begin position="90"/>
        <end position="134"/>
    </location>
</feature>
<keyword evidence="4" id="KW-1185">Reference proteome</keyword>